<dbReference type="Proteomes" id="UP000838756">
    <property type="component" value="Unassembled WGS sequence"/>
</dbReference>
<gene>
    <name evidence="2" type="primary">jg21983</name>
    <name evidence="2" type="ORF">PAEG_LOCUS5414</name>
</gene>
<evidence type="ECO:0000313" key="2">
    <source>
        <dbReference type="EMBL" id="CAH2217525.1"/>
    </source>
</evidence>
<sequence length="96" mass="10863">MCCTLFCHSIALEHYVYRCYICLYCQLCLELKGDCLMGSAPLSLSQKQIKQGLAINYLIELRAQVGVMDLKQKIANTRRRPQSTTNNQYNATKPAG</sequence>
<protein>
    <submittedName>
        <fullName evidence="2">Jg21983 protein</fullName>
    </submittedName>
</protein>
<evidence type="ECO:0000256" key="1">
    <source>
        <dbReference type="SAM" id="MobiDB-lite"/>
    </source>
</evidence>
<dbReference type="EMBL" id="CAKXAJ010018219">
    <property type="protein sequence ID" value="CAH2217525.1"/>
    <property type="molecule type" value="Genomic_DNA"/>
</dbReference>
<organism evidence="2 3">
    <name type="scientific">Pararge aegeria aegeria</name>
    <dbReference type="NCBI Taxonomy" id="348720"/>
    <lineage>
        <taxon>Eukaryota</taxon>
        <taxon>Metazoa</taxon>
        <taxon>Ecdysozoa</taxon>
        <taxon>Arthropoda</taxon>
        <taxon>Hexapoda</taxon>
        <taxon>Insecta</taxon>
        <taxon>Pterygota</taxon>
        <taxon>Neoptera</taxon>
        <taxon>Endopterygota</taxon>
        <taxon>Lepidoptera</taxon>
        <taxon>Glossata</taxon>
        <taxon>Ditrysia</taxon>
        <taxon>Papilionoidea</taxon>
        <taxon>Nymphalidae</taxon>
        <taxon>Satyrinae</taxon>
        <taxon>Satyrini</taxon>
        <taxon>Parargina</taxon>
        <taxon>Pararge</taxon>
    </lineage>
</organism>
<reference evidence="2" key="1">
    <citation type="submission" date="2022-03" db="EMBL/GenBank/DDBJ databases">
        <authorList>
            <person name="Lindestad O."/>
        </authorList>
    </citation>
    <scope>NUCLEOTIDE SEQUENCE</scope>
</reference>
<name>A0A8S4QW57_9NEOP</name>
<feature type="region of interest" description="Disordered" evidence="1">
    <location>
        <begin position="76"/>
        <end position="96"/>
    </location>
</feature>
<accession>A0A8S4QW57</accession>
<feature type="compositionally biased region" description="Polar residues" evidence="1">
    <location>
        <begin position="82"/>
        <end position="96"/>
    </location>
</feature>
<evidence type="ECO:0000313" key="3">
    <source>
        <dbReference type="Proteomes" id="UP000838756"/>
    </source>
</evidence>
<dbReference type="AlphaFoldDB" id="A0A8S4QW57"/>
<keyword evidence="3" id="KW-1185">Reference proteome</keyword>
<comment type="caution">
    <text evidence="2">The sequence shown here is derived from an EMBL/GenBank/DDBJ whole genome shotgun (WGS) entry which is preliminary data.</text>
</comment>
<proteinExistence type="predicted"/>